<dbReference type="CTD" id="9820612"/>
<dbReference type="GO" id="GO:0045121">
    <property type="term" value="C:membrane raft"/>
    <property type="evidence" value="ECO:0007669"/>
    <property type="project" value="TreeGrafter"/>
</dbReference>
<proteinExistence type="predicted"/>
<dbReference type="EMBL" id="DS268409">
    <property type="protein sequence ID" value="EFO95376.1"/>
    <property type="molecule type" value="Genomic_DNA"/>
</dbReference>
<dbReference type="PANTHER" id="PTHR21733:SF7">
    <property type="entry name" value="CUB_2 DOMAIN-CONTAINING PROTEIN-RELATED"/>
    <property type="match status" value="1"/>
</dbReference>
<dbReference type="eggNOG" id="ENOG502SG5B">
    <property type="taxonomic scope" value="Eukaryota"/>
</dbReference>
<evidence type="ECO:0000313" key="2">
    <source>
        <dbReference type="Proteomes" id="UP000008281"/>
    </source>
</evidence>
<dbReference type="AlphaFoldDB" id="E3LIC1"/>
<dbReference type="GeneID" id="9820612"/>
<dbReference type="OrthoDB" id="5869791at2759"/>
<evidence type="ECO:0000313" key="1">
    <source>
        <dbReference type="EMBL" id="EFO95376.1"/>
    </source>
</evidence>
<name>E3LIC1_CAERE</name>
<dbReference type="RefSeq" id="XP_003116480.2">
    <property type="nucleotide sequence ID" value="XM_003116432.2"/>
</dbReference>
<gene>
    <name evidence="1" type="ORF">CRE_08930</name>
</gene>
<protein>
    <submittedName>
        <fullName evidence="1">Uncharacterized protein</fullName>
    </submittedName>
</protein>
<dbReference type="Proteomes" id="UP000008281">
    <property type="component" value="Unassembled WGS sequence"/>
</dbReference>
<accession>E3LIC1</accession>
<dbReference type="GO" id="GO:0045087">
    <property type="term" value="P:innate immune response"/>
    <property type="evidence" value="ECO:0007669"/>
    <property type="project" value="TreeGrafter"/>
</dbReference>
<keyword evidence="2" id="KW-1185">Reference proteome</keyword>
<sequence length="428" mass="48142">MVFQFLSSFFKSVDSPPVLPIVPINKCPSGVKTKFDNVEKGSRLYLASNDGIDLLKNIEIRSGKTRITLDEIYDLNKDGTPKYVTLEGELTIKTSNSSYKTKELTGFLYVTTRQQAEDPTFIVHIIKDNATIKTTSSKTTVVILNTQLLNSNSKNDKTPSKSSYVTDIHQSSKDNLHFHWGVPSVSWIDETGNQFFKTRMSLDRYDLQAKLTDTTEVHFEHIEPLQIPLDYWYFIAEGPVEMTIKNKYVPDQSYTTTFPNTTGLIVNDSIFKQLVVNFEHDKNSAGLSGFYTSSRIEKPINILMEHNVGRFFSNVDKLVCDQIVAWSPTKSKKLIITSSNTTPGSFYCQYFTLDADRLESENSDDIFKLEPNQKPSVFSTSPKIIAAFFFTDTSVTTVRRDPITNQVTTASASNPAIDPTGCKLGQVV</sequence>
<dbReference type="KEGG" id="crq:GCK72_020299"/>
<dbReference type="Pfam" id="PF03409">
    <property type="entry name" value="Glycoprotein"/>
    <property type="match status" value="1"/>
</dbReference>
<dbReference type="InterPro" id="IPR005071">
    <property type="entry name" value="Glycoprotein"/>
</dbReference>
<dbReference type="HOGENOM" id="CLU_040349_1_0_1"/>
<reference evidence="1" key="1">
    <citation type="submission" date="2007-07" db="EMBL/GenBank/DDBJ databases">
        <title>PCAP assembly of the Caenorhabditis remanei genome.</title>
        <authorList>
            <consortium name="The Caenorhabditis remanei Sequencing Consortium"/>
            <person name="Wilson R.K."/>
        </authorList>
    </citation>
    <scope>NUCLEOTIDE SEQUENCE [LARGE SCALE GENOMIC DNA]</scope>
    <source>
        <strain evidence="1">PB4641</strain>
    </source>
</reference>
<organism evidence="2">
    <name type="scientific">Caenorhabditis remanei</name>
    <name type="common">Caenorhabditis vulgaris</name>
    <dbReference type="NCBI Taxonomy" id="31234"/>
    <lineage>
        <taxon>Eukaryota</taxon>
        <taxon>Metazoa</taxon>
        <taxon>Ecdysozoa</taxon>
        <taxon>Nematoda</taxon>
        <taxon>Chromadorea</taxon>
        <taxon>Rhabditida</taxon>
        <taxon>Rhabditina</taxon>
        <taxon>Rhabditomorpha</taxon>
        <taxon>Rhabditoidea</taxon>
        <taxon>Rhabditidae</taxon>
        <taxon>Peloderinae</taxon>
        <taxon>Caenorhabditis</taxon>
    </lineage>
</organism>
<dbReference type="PANTHER" id="PTHR21733">
    <property type="entry name" value="CUB_2 DOMAIN-CONTAINING PROTEIN-RELATED-RELATED"/>
    <property type="match status" value="1"/>
</dbReference>